<proteinExistence type="predicted"/>
<evidence type="ECO:0000313" key="2">
    <source>
        <dbReference type="Proteomes" id="UP000320876"/>
    </source>
</evidence>
<dbReference type="EMBL" id="VFML01000001">
    <property type="protein sequence ID" value="TQJ02009.1"/>
    <property type="molecule type" value="Genomic_DNA"/>
</dbReference>
<comment type="caution">
    <text evidence="1">The sequence shown here is derived from an EMBL/GenBank/DDBJ whole genome shotgun (WGS) entry which is preliminary data.</text>
</comment>
<keyword evidence="2" id="KW-1185">Reference proteome</keyword>
<sequence length="48" mass="5237">MNALAEWTSAACSDLDLTEEPDCALIADIAAYRLTALAARRPGIDWRD</sequence>
<protein>
    <submittedName>
        <fullName evidence="1">Uncharacterized protein</fullName>
    </submittedName>
</protein>
<dbReference type="AlphaFoldDB" id="A0A542DG06"/>
<dbReference type="Proteomes" id="UP000320876">
    <property type="component" value="Unassembled WGS sequence"/>
</dbReference>
<gene>
    <name evidence="1" type="ORF">FB471_1726</name>
</gene>
<name>A0A542DG06_AMYCI</name>
<organism evidence="1 2">
    <name type="scientific">Amycolatopsis cihanbeyliensis</name>
    <dbReference type="NCBI Taxonomy" id="1128664"/>
    <lineage>
        <taxon>Bacteria</taxon>
        <taxon>Bacillati</taxon>
        <taxon>Actinomycetota</taxon>
        <taxon>Actinomycetes</taxon>
        <taxon>Pseudonocardiales</taxon>
        <taxon>Pseudonocardiaceae</taxon>
        <taxon>Amycolatopsis</taxon>
    </lineage>
</organism>
<dbReference type="RefSeq" id="WP_170220753.1">
    <property type="nucleotide sequence ID" value="NZ_VFML01000001.1"/>
</dbReference>
<reference evidence="1 2" key="1">
    <citation type="submission" date="2019-06" db="EMBL/GenBank/DDBJ databases">
        <title>Sequencing the genomes of 1000 actinobacteria strains.</title>
        <authorList>
            <person name="Klenk H.-P."/>
        </authorList>
    </citation>
    <scope>NUCLEOTIDE SEQUENCE [LARGE SCALE GENOMIC DNA]</scope>
    <source>
        <strain evidence="1 2">DSM 45679</strain>
    </source>
</reference>
<evidence type="ECO:0000313" key="1">
    <source>
        <dbReference type="EMBL" id="TQJ02009.1"/>
    </source>
</evidence>
<accession>A0A542DG06</accession>